<dbReference type="SUPFAM" id="SSF159888">
    <property type="entry name" value="YdhG-like"/>
    <property type="match status" value="1"/>
</dbReference>
<dbReference type="OrthoDB" id="3236524at2"/>
<evidence type="ECO:0000313" key="3">
    <source>
        <dbReference type="EMBL" id="OCI30805.1"/>
    </source>
</evidence>
<dbReference type="InterPro" id="IPR014922">
    <property type="entry name" value="YdhG-like"/>
</dbReference>
<dbReference type="Proteomes" id="UP000093412">
    <property type="component" value="Unassembled WGS sequence"/>
</dbReference>
<sequence length="119" mass="13358">MTATFATVDDYIGSFPPETQEILQEMRRTIHRVVPDAGEKISYQIPAVTAKGRVIVYFAGWKHHVSLYPVPDGDEDFERLVAPYRASKGTLKFMLKEPVPYGVIETVSRHLLDQHGASA</sequence>
<accession>A0A165S3G8</accession>
<gene>
    <name evidence="3" type="ORF">OERS_24630</name>
    <name evidence="2" type="ORF">OJAG_17620</name>
</gene>
<organism evidence="2 4">
    <name type="scientific">Oerskovia enterophila</name>
    <dbReference type="NCBI Taxonomy" id="43678"/>
    <lineage>
        <taxon>Bacteria</taxon>
        <taxon>Bacillati</taxon>
        <taxon>Actinomycetota</taxon>
        <taxon>Actinomycetes</taxon>
        <taxon>Micrococcales</taxon>
        <taxon>Cellulomonadaceae</taxon>
        <taxon>Oerskovia</taxon>
    </lineage>
</organism>
<comment type="caution">
    <text evidence="2">The sequence shown here is derived from an EMBL/GenBank/DDBJ whole genome shotgun (WGS) entry which is preliminary data.</text>
</comment>
<dbReference type="Proteomes" id="UP000076447">
    <property type="component" value="Unassembled WGS sequence"/>
</dbReference>
<reference evidence="3 5" key="2">
    <citation type="submission" date="2016-06" db="EMBL/GenBank/DDBJ databases">
        <title>Genome sequence of Oerskovia enterophila DSM 43852.</title>
        <authorList>
            <person name="Poehlein A."/>
            <person name="Jag V."/>
            <person name="Bengelsdorf F.R."/>
            <person name="Daniel R."/>
            <person name="Duerre P."/>
        </authorList>
    </citation>
    <scope>NUCLEOTIDE SEQUENCE [LARGE SCALE GENOMIC DNA]</scope>
    <source>
        <strain evidence="3 5">DSM 43852</strain>
    </source>
</reference>
<dbReference type="STRING" id="43678.OJAG_17620"/>
<evidence type="ECO:0000313" key="4">
    <source>
        <dbReference type="Proteomes" id="UP000076447"/>
    </source>
</evidence>
<feature type="domain" description="YdhG-like" evidence="1">
    <location>
        <begin position="20"/>
        <end position="109"/>
    </location>
</feature>
<name>A0A165S3G8_9CELL</name>
<dbReference type="AlphaFoldDB" id="A0A165S3G8"/>
<dbReference type="EMBL" id="MAQA01000028">
    <property type="protein sequence ID" value="OCI30805.1"/>
    <property type="molecule type" value="Genomic_DNA"/>
</dbReference>
<protein>
    <recommendedName>
        <fullName evidence="1">YdhG-like domain-containing protein</fullName>
    </recommendedName>
</protein>
<keyword evidence="5" id="KW-1185">Reference proteome</keyword>
<evidence type="ECO:0000259" key="1">
    <source>
        <dbReference type="Pfam" id="PF08818"/>
    </source>
</evidence>
<proteinExistence type="predicted"/>
<dbReference type="EMBL" id="LRIE01000069">
    <property type="protein sequence ID" value="KZM35500.1"/>
    <property type="molecule type" value="Genomic_DNA"/>
</dbReference>
<dbReference type="Pfam" id="PF08818">
    <property type="entry name" value="DUF1801"/>
    <property type="match status" value="1"/>
</dbReference>
<evidence type="ECO:0000313" key="5">
    <source>
        <dbReference type="Proteomes" id="UP000093412"/>
    </source>
</evidence>
<dbReference type="PATRIC" id="fig|43678.3.peg.1842"/>
<evidence type="ECO:0000313" key="2">
    <source>
        <dbReference type="EMBL" id="KZM35500.1"/>
    </source>
</evidence>
<dbReference type="Gene3D" id="3.90.1150.200">
    <property type="match status" value="1"/>
</dbReference>
<dbReference type="RefSeq" id="WP_056652365.1">
    <property type="nucleotide sequence ID" value="NZ_JBIVFZ010000004.1"/>
</dbReference>
<reference evidence="2 4" key="1">
    <citation type="submission" date="2016-01" db="EMBL/GenBank/DDBJ databases">
        <title>Genome sequence of Oerskovia enterophila VJag, an agar and cellulose degrading bacterium.</title>
        <authorList>
            <person name="Poehlein A."/>
            <person name="Jag V."/>
            <person name="Bengelsdorf F."/>
            <person name="Duerre P."/>
            <person name="Daniel R."/>
        </authorList>
    </citation>
    <scope>NUCLEOTIDE SEQUENCE [LARGE SCALE GENOMIC DNA]</scope>
    <source>
        <strain evidence="2 4">VJag</strain>
    </source>
</reference>